<comment type="caution">
    <text evidence="1">The sequence shown here is derived from an EMBL/GenBank/DDBJ whole genome shotgun (WGS) entry which is preliminary data.</text>
</comment>
<evidence type="ECO:0000313" key="1">
    <source>
        <dbReference type="EMBL" id="GBO13264.1"/>
    </source>
</evidence>
<keyword evidence="2" id="KW-1185">Reference proteome</keyword>
<accession>A0A4Y2UM83</accession>
<gene>
    <name evidence="1" type="ORF">AVEN_249005_1</name>
</gene>
<name>A0A4Y2UM83_ARAVE</name>
<sequence length="147" mass="16430">MQKEEYDEWMSIGEDIPVAATLTDLEICQAVCEQEQAIKVDDSDGDECVAENPPTKARNKRHEFALAPLNNPRDTMATLYFPLCTRDTDLAFSLHMHSEEGGELHSVFFLICWESLTVSVGGTICQIDGLAPRNGSRRVWGRMPVEA</sequence>
<proteinExistence type="predicted"/>
<dbReference type="Proteomes" id="UP000499080">
    <property type="component" value="Unassembled WGS sequence"/>
</dbReference>
<dbReference type="AlphaFoldDB" id="A0A4Y2UM83"/>
<protein>
    <submittedName>
        <fullName evidence="1">Uncharacterized protein</fullName>
    </submittedName>
</protein>
<dbReference type="EMBL" id="BGPR01037622">
    <property type="protein sequence ID" value="GBO13264.1"/>
    <property type="molecule type" value="Genomic_DNA"/>
</dbReference>
<reference evidence="1 2" key="1">
    <citation type="journal article" date="2019" name="Sci. Rep.">
        <title>Orb-weaving spider Araneus ventricosus genome elucidates the spidroin gene catalogue.</title>
        <authorList>
            <person name="Kono N."/>
            <person name="Nakamura H."/>
            <person name="Ohtoshi R."/>
            <person name="Moran D.A.P."/>
            <person name="Shinohara A."/>
            <person name="Yoshida Y."/>
            <person name="Fujiwara M."/>
            <person name="Mori M."/>
            <person name="Tomita M."/>
            <person name="Arakawa K."/>
        </authorList>
    </citation>
    <scope>NUCLEOTIDE SEQUENCE [LARGE SCALE GENOMIC DNA]</scope>
</reference>
<evidence type="ECO:0000313" key="2">
    <source>
        <dbReference type="Proteomes" id="UP000499080"/>
    </source>
</evidence>
<organism evidence="1 2">
    <name type="scientific">Araneus ventricosus</name>
    <name type="common">Orbweaver spider</name>
    <name type="synonym">Epeira ventricosa</name>
    <dbReference type="NCBI Taxonomy" id="182803"/>
    <lineage>
        <taxon>Eukaryota</taxon>
        <taxon>Metazoa</taxon>
        <taxon>Ecdysozoa</taxon>
        <taxon>Arthropoda</taxon>
        <taxon>Chelicerata</taxon>
        <taxon>Arachnida</taxon>
        <taxon>Araneae</taxon>
        <taxon>Araneomorphae</taxon>
        <taxon>Entelegynae</taxon>
        <taxon>Araneoidea</taxon>
        <taxon>Araneidae</taxon>
        <taxon>Araneus</taxon>
    </lineage>
</organism>